<reference evidence="8 9" key="1">
    <citation type="journal article" date="2018" name="Syst. Appl. Microbiol.">
        <title>A new symbiotic nanoarchaeote (Candidatus Nanoclepta minutus) and its host (Zestosphaera tikiterensis gen. nov., sp. nov.) from a New Zealand hot spring.</title>
        <authorList>
            <person name="St John E."/>
            <person name="Liu Y."/>
            <person name="Podar M."/>
            <person name="Stott M.B."/>
            <person name="Meneghin J."/>
            <person name="Chen Z."/>
            <person name="Lagutin K."/>
            <person name="Mitchell K."/>
            <person name="Reysenbach A.L."/>
        </authorList>
    </citation>
    <scope>NUCLEOTIDE SEQUENCE [LARGE SCALE GENOMIC DNA]</scope>
    <source>
        <strain evidence="8">NZ3</strain>
    </source>
</reference>
<comment type="caution">
    <text evidence="8">The sequence shown here is derived from an EMBL/GenBank/DDBJ whole genome shotgun (WGS) entry which is preliminary data.</text>
</comment>
<feature type="transmembrane region" description="Helical" evidence="6">
    <location>
        <begin position="337"/>
        <end position="364"/>
    </location>
</feature>
<dbReference type="InterPro" id="IPR056569">
    <property type="entry name" value="ArlJ-like"/>
</dbReference>
<evidence type="ECO:0000259" key="7">
    <source>
        <dbReference type="Pfam" id="PF00482"/>
    </source>
</evidence>
<evidence type="ECO:0000256" key="2">
    <source>
        <dbReference type="ARBA" id="ARBA00022475"/>
    </source>
</evidence>
<feature type="transmembrane region" description="Helical" evidence="6">
    <location>
        <begin position="551"/>
        <end position="574"/>
    </location>
</feature>
<keyword evidence="5 6" id="KW-0472">Membrane</keyword>
<protein>
    <recommendedName>
        <fullName evidence="7">Type II secretion system protein GspF domain-containing protein</fullName>
    </recommendedName>
</protein>
<keyword evidence="2" id="KW-1003">Cell membrane</keyword>
<feature type="transmembrane region" description="Helical" evidence="6">
    <location>
        <begin position="586"/>
        <end position="607"/>
    </location>
</feature>
<keyword evidence="4 6" id="KW-1133">Transmembrane helix</keyword>
<proteinExistence type="predicted"/>
<dbReference type="EMBL" id="NBVN01000004">
    <property type="protein sequence ID" value="PUA32390.1"/>
    <property type="molecule type" value="Genomic_DNA"/>
</dbReference>
<evidence type="ECO:0000313" key="8">
    <source>
        <dbReference type="EMBL" id="PUA32390.1"/>
    </source>
</evidence>
<organism evidence="8 9">
    <name type="scientific">Zestosphaera tikiterensis</name>
    <dbReference type="NCBI Taxonomy" id="1973259"/>
    <lineage>
        <taxon>Archaea</taxon>
        <taxon>Thermoproteota</taxon>
        <taxon>Thermoprotei</taxon>
        <taxon>Desulfurococcales</taxon>
        <taxon>Desulfurococcaceae</taxon>
        <taxon>Zestosphaera</taxon>
    </lineage>
</organism>
<sequence>MPSLRRRKKGKEPKAGEVREDLKKVAKPWVKGPTLDEIFTALSLTLFESLGRSLAKTFELDKALLKAGLNVHPTIYAAKTLTFTVLAAILSLLPTAAFIVLIPANIIVKVVLVVFAAVVPIMVFALRLSYPALIASDRKSGVENELPFFMAYASTMVKAGVSLDKIIERVAELKVFKALRDEARRVVTRVRMFGDDPVSALEYVASNHPSTKFRDVMLGYTTTLRSGGDVVHYMEVRTRELFEARMVETRLITERLASFLELYIVLGVIMSVTVFVFFAVSGTLSAVSAGRTTGVVRVDITMPSLYNFLVLPTLGLAVLLMIHYSQPKTPVKVMEPYYTLIPLIPVAVLAFYITLAITGGLGVFRGVLGISEVRSLIIASTVATLLTSVPPWLVYRGVMKGHKGLISSTADFLRDLSEVRKTGLSPEKCLISLSTRDYRNLTPIVSKAGAALSIGLSLEESLRRVIKGVKEWFVIAIFRFLTDSIVVGGGSPEIVDALARFTQSLSELEEEMRRRLKAYVFLPYFGTVMLASTPIMIINLLATAGGANPEALAPLIAVLGAGSMINAYIMGLVAGKSAEMSIASGFKHAVVMVALTTATTLITMYFYKLI</sequence>
<evidence type="ECO:0000313" key="9">
    <source>
        <dbReference type="Proteomes" id="UP000244093"/>
    </source>
</evidence>
<dbReference type="AlphaFoldDB" id="A0A2R7Y4D9"/>
<accession>A0A2R7Y4D9</accession>
<feature type="transmembrane region" description="Helical" evidence="6">
    <location>
        <begin position="521"/>
        <end position="545"/>
    </location>
</feature>
<evidence type="ECO:0000256" key="5">
    <source>
        <dbReference type="ARBA" id="ARBA00023136"/>
    </source>
</evidence>
<feature type="transmembrane region" description="Helical" evidence="6">
    <location>
        <begin position="260"/>
        <end position="284"/>
    </location>
</feature>
<dbReference type="Pfam" id="PF00482">
    <property type="entry name" value="T2SSF"/>
    <property type="match status" value="2"/>
</dbReference>
<name>A0A2R7Y4D9_9CREN</name>
<dbReference type="InterPro" id="IPR018076">
    <property type="entry name" value="T2SS_GspF_dom"/>
</dbReference>
<keyword evidence="3 6" id="KW-0812">Transmembrane</keyword>
<feature type="transmembrane region" description="Helical" evidence="6">
    <location>
        <begin position="376"/>
        <end position="395"/>
    </location>
</feature>
<dbReference type="GO" id="GO:0005886">
    <property type="term" value="C:plasma membrane"/>
    <property type="evidence" value="ECO:0007669"/>
    <property type="project" value="UniProtKB-SubCell"/>
</dbReference>
<feature type="transmembrane region" description="Helical" evidence="6">
    <location>
        <begin position="81"/>
        <end position="104"/>
    </location>
</feature>
<feature type="transmembrane region" description="Helical" evidence="6">
    <location>
        <begin position="110"/>
        <end position="130"/>
    </location>
</feature>
<evidence type="ECO:0000256" key="4">
    <source>
        <dbReference type="ARBA" id="ARBA00022989"/>
    </source>
</evidence>
<dbReference type="PANTHER" id="PTHR35402:SF1">
    <property type="entry name" value="TYPE II SECRETION SYSTEM PROTEIN GSPF DOMAIN-CONTAINING PROTEIN"/>
    <property type="match status" value="1"/>
</dbReference>
<gene>
    <name evidence="8" type="ORF">B7O98_06970</name>
</gene>
<feature type="transmembrane region" description="Helical" evidence="6">
    <location>
        <begin position="304"/>
        <end position="325"/>
    </location>
</feature>
<feature type="domain" description="Type II secretion system protein GspF" evidence="7">
    <location>
        <begin position="149"/>
        <end position="276"/>
    </location>
</feature>
<evidence type="ECO:0000256" key="6">
    <source>
        <dbReference type="SAM" id="Phobius"/>
    </source>
</evidence>
<dbReference type="PANTHER" id="PTHR35402">
    <property type="entry name" value="INTEGRAL MEMBRANE PROTEIN-RELATED"/>
    <property type="match status" value="1"/>
</dbReference>
<evidence type="ECO:0000256" key="1">
    <source>
        <dbReference type="ARBA" id="ARBA00004651"/>
    </source>
</evidence>
<feature type="domain" description="Type II secretion system protein GspF" evidence="7">
    <location>
        <begin position="412"/>
        <end position="533"/>
    </location>
</feature>
<evidence type="ECO:0000256" key="3">
    <source>
        <dbReference type="ARBA" id="ARBA00022692"/>
    </source>
</evidence>
<dbReference type="Proteomes" id="UP000244093">
    <property type="component" value="Unassembled WGS sequence"/>
</dbReference>
<comment type="subcellular location">
    <subcellularLocation>
        <location evidence="1">Cell membrane</location>
        <topology evidence="1">Multi-pass membrane protein</topology>
    </subcellularLocation>
</comment>